<accession>A0A2G9UC45</accession>
<feature type="signal peptide" evidence="1">
    <location>
        <begin position="1"/>
        <end position="23"/>
    </location>
</feature>
<dbReference type="AlphaFoldDB" id="A0A2G9UC45"/>
<protein>
    <submittedName>
        <fullName evidence="2">Uncharacterized protein</fullName>
    </submittedName>
</protein>
<reference evidence="2 3" key="1">
    <citation type="submission" date="2015-09" db="EMBL/GenBank/DDBJ databases">
        <title>Draft genome of the parasitic nematode Teladorsagia circumcincta isolate WARC Sus (inbred).</title>
        <authorList>
            <person name="Mitreva M."/>
        </authorList>
    </citation>
    <scope>NUCLEOTIDE SEQUENCE [LARGE SCALE GENOMIC DNA]</scope>
    <source>
        <strain evidence="2 3">S</strain>
    </source>
</reference>
<evidence type="ECO:0000256" key="1">
    <source>
        <dbReference type="SAM" id="SignalP"/>
    </source>
</evidence>
<gene>
    <name evidence="2" type="ORF">TELCIR_10435</name>
</gene>
<dbReference type="EMBL" id="KZ347399">
    <property type="protein sequence ID" value="PIO67806.1"/>
    <property type="molecule type" value="Genomic_DNA"/>
</dbReference>
<name>A0A2G9UC45_TELCI</name>
<proteinExistence type="predicted"/>
<organism evidence="2 3">
    <name type="scientific">Teladorsagia circumcincta</name>
    <name type="common">Brown stomach worm</name>
    <name type="synonym">Ostertagia circumcincta</name>
    <dbReference type="NCBI Taxonomy" id="45464"/>
    <lineage>
        <taxon>Eukaryota</taxon>
        <taxon>Metazoa</taxon>
        <taxon>Ecdysozoa</taxon>
        <taxon>Nematoda</taxon>
        <taxon>Chromadorea</taxon>
        <taxon>Rhabditida</taxon>
        <taxon>Rhabditina</taxon>
        <taxon>Rhabditomorpha</taxon>
        <taxon>Strongyloidea</taxon>
        <taxon>Trichostrongylidae</taxon>
        <taxon>Teladorsagia</taxon>
    </lineage>
</organism>
<keyword evidence="3" id="KW-1185">Reference proteome</keyword>
<feature type="chain" id="PRO_5013715311" evidence="1">
    <location>
        <begin position="24"/>
        <end position="44"/>
    </location>
</feature>
<keyword evidence="1" id="KW-0732">Signal</keyword>
<dbReference type="Proteomes" id="UP000230423">
    <property type="component" value="Unassembled WGS sequence"/>
</dbReference>
<evidence type="ECO:0000313" key="2">
    <source>
        <dbReference type="EMBL" id="PIO67806.1"/>
    </source>
</evidence>
<evidence type="ECO:0000313" key="3">
    <source>
        <dbReference type="Proteomes" id="UP000230423"/>
    </source>
</evidence>
<sequence>MFYMYRRIRLSSVISIWLQQTLASVVPQWPLQPSSPVYQPCDVI</sequence>